<name>A0AAF5DHS1_STRER</name>
<reference evidence="4" key="1">
    <citation type="submission" date="2024-02" db="UniProtKB">
        <authorList>
            <consortium name="WormBaseParasite"/>
        </authorList>
    </citation>
    <scope>IDENTIFICATION</scope>
</reference>
<dbReference type="PROSITE" id="PS50235">
    <property type="entry name" value="USP_3"/>
    <property type="match status" value="2"/>
</dbReference>
<dbReference type="InterPro" id="IPR001394">
    <property type="entry name" value="Peptidase_C19_UCH"/>
</dbReference>
<dbReference type="InterPro" id="IPR038765">
    <property type="entry name" value="Papain-like_cys_pep_sf"/>
</dbReference>
<keyword evidence="3" id="KW-1185">Reference proteome</keyword>
<dbReference type="InterPro" id="IPR050164">
    <property type="entry name" value="Peptidase_C19"/>
</dbReference>
<dbReference type="PROSITE" id="PS00973">
    <property type="entry name" value="USP_2"/>
    <property type="match status" value="2"/>
</dbReference>
<dbReference type="InterPro" id="IPR028889">
    <property type="entry name" value="USP"/>
</dbReference>
<feature type="domain" description="USP" evidence="2">
    <location>
        <begin position="4"/>
        <end position="362"/>
    </location>
</feature>
<dbReference type="Pfam" id="PF00443">
    <property type="entry name" value="UCH"/>
    <property type="match status" value="2"/>
</dbReference>
<dbReference type="Proteomes" id="UP000035681">
    <property type="component" value="Unplaced"/>
</dbReference>
<evidence type="ECO:0000313" key="3">
    <source>
        <dbReference type="Proteomes" id="UP000035681"/>
    </source>
</evidence>
<protein>
    <submittedName>
        <fullName evidence="4">USP domain-containing protein</fullName>
    </submittedName>
</protein>
<proteinExistence type="inferred from homology"/>
<dbReference type="WBParaSite" id="TCONS_00011877.p1">
    <property type="protein sequence ID" value="TCONS_00011877.p1"/>
    <property type="gene ID" value="XLOC_006866"/>
</dbReference>
<dbReference type="Gene3D" id="3.90.70.10">
    <property type="entry name" value="Cysteine proteinases"/>
    <property type="match status" value="2"/>
</dbReference>
<dbReference type="AlphaFoldDB" id="A0AAF5DHS1"/>
<evidence type="ECO:0000256" key="1">
    <source>
        <dbReference type="ARBA" id="ARBA00009085"/>
    </source>
</evidence>
<dbReference type="PANTHER" id="PTHR24006">
    <property type="entry name" value="UBIQUITIN CARBOXYL-TERMINAL HYDROLASE"/>
    <property type="match status" value="1"/>
</dbReference>
<organism evidence="3 4">
    <name type="scientific">Strongyloides stercoralis</name>
    <name type="common">Threadworm</name>
    <dbReference type="NCBI Taxonomy" id="6248"/>
    <lineage>
        <taxon>Eukaryota</taxon>
        <taxon>Metazoa</taxon>
        <taxon>Ecdysozoa</taxon>
        <taxon>Nematoda</taxon>
        <taxon>Chromadorea</taxon>
        <taxon>Rhabditida</taxon>
        <taxon>Tylenchina</taxon>
        <taxon>Panagrolaimomorpha</taxon>
        <taxon>Strongyloidoidea</taxon>
        <taxon>Strongyloididae</taxon>
        <taxon>Strongyloides</taxon>
    </lineage>
</organism>
<dbReference type="GO" id="GO:0016579">
    <property type="term" value="P:protein deubiquitination"/>
    <property type="evidence" value="ECO:0007669"/>
    <property type="project" value="InterPro"/>
</dbReference>
<dbReference type="PROSITE" id="PS00972">
    <property type="entry name" value="USP_1"/>
    <property type="match status" value="2"/>
</dbReference>
<accession>A0AAF5DHS1</accession>
<dbReference type="GO" id="GO:0004843">
    <property type="term" value="F:cysteine-type deubiquitinase activity"/>
    <property type="evidence" value="ECO:0007669"/>
    <property type="project" value="InterPro"/>
</dbReference>
<evidence type="ECO:0000313" key="4">
    <source>
        <dbReference type="WBParaSite" id="TCONS_00011877.p1"/>
    </source>
</evidence>
<dbReference type="PROSITE" id="PS51257">
    <property type="entry name" value="PROKAR_LIPOPROTEIN"/>
    <property type="match status" value="1"/>
</dbReference>
<evidence type="ECO:0000259" key="2">
    <source>
        <dbReference type="PROSITE" id="PS50235"/>
    </source>
</evidence>
<dbReference type="SUPFAM" id="SSF54001">
    <property type="entry name" value="Cysteine proteinases"/>
    <property type="match status" value="2"/>
</dbReference>
<feature type="domain" description="USP" evidence="2">
    <location>
        <begin position="700"/>
        <end position="1026"/>
    </location>
</feature>
<comment type="similarity">
    <text evidence="1">Belongs to the peptidase C19 family.</text>
</comment>
<dbReference type="CDD" id="cd02257">
    <property type="entry name" value="Peptidase_C19"/>
    <property type="match status" value="2"/>
</dbReference>
<sequence>MKRPGLPNYGNTCYLNSVIQALYSCSSFKNEITQISKLYNSNKSTFKLNLKLTLSFDVVHHLSILLTNMDHGNTNGLKQFTLSIMRMKRKFSIHSQQDAQEFLLYLLEAVDDCREFLKRSLNCDLTSPFNASSTQKIICQNCNNVSTKDQRFNILTIPLNPNYNEQSEKYGSWSLTRWANVEQLKGENKYSCSYCASKQNAFMYPWIKEQPQHLILHLCRFGIATSKGYSKHGNSGFIKKIKGCFPIPYFIPVSHHYFHGKYYDHEYYNRLLKYTEDVESIKAQYSNKRFISQDFVGYYLYAMVIHIGNSIGSGHYVMAYRMRADNPLNWRIFDDASTYTIDVLNLYRNQKYSPYLLFYDDFSGPFLNSSSCIAIGALNIYIGGESPKSIESFKKLSLFDFIFESLSMYVLLALTGCLCHSSGEDGVCVDVVFGEYSIVPDPITDSYCKYSFSDVFDCKRDLQERFVFPSLDETTGEIVNSAPFGKDLDSEVVPINGVLSKFNKFNLLSLLLIINSSLCKKSISTITLVPLFPTKIRIDPKSSIVTKLSDADGNLNNKNTLSIIALLFPKNFMLSNIIGVECLSLDLDNLDTPKNIKPVFESDLKDTDKLLKLSKICCKNKKETLFLMLIRVPDNDNNFPHNVGKFFEETFVSNIHSFLGITTCWHINGDNLINGTFKFDLLLFNDISEDNIIIDEGNHLGLPNKGNTCYLNAVIQVLYQCKLFRYEVLSITETMNKYIEQKKLKNNLQKAMETIQSLNILFHSLKIKSVNGLTYFSDKFSKLKPKFIINHQQDAHEFLSYILEALEDCKDYLHQIKKPLTCESTFNGSITKNIICRNCKKCIKSKEKFNILTMPVDINHSIKSSKYGAWSLARWSNLEILDGENKYQCDNCNSKQNAFMFPWIENKPNILILHICRFNVLNKISLSNVFNYDIAEKVKGTFPVPFFLPLMHHYFHEKTFVGYYLNAMIIHIGQNLNCGHYVAATRSQNNPLKWNIYDDENVKKMDILEIFKNNNYSPQLLFFLNIPLSLSNLLNPIFCPE</sequence>
<dbReference type="InterPro" id="IPR018200">
    <property type="entry name" value="USP_CS"/>
</dbReference>